<comment type="caution">
    <text evidence="1">The sequence shown here is derived from an EMBL/GenBank/DDBJ whole genome shotgun (WGS) entry which is preliminary data.</text>
</comment>
<dbReference type="AlphaFoldDB" id="A0A177EUF6"/>
<dbReference type="EMBL" id="LVKK01000112">
    <property type="protein sequence ID" value="OAG35637.1"/>
    <property type="molecule type" value="Genomic_DNA"/>
</dbReference>
<dbReference type="GO" id="GO:0004672">
    <property type="term" value="F:protein kinase activity"/>
    <property type="evidence" value="ECO:0007669"/>
    <property type="project" value="InterPro"/>
</dbReference>
<dbReference type="GO" id="GO:0005524">
    <property type="term" value="F:ATP binding"/>
    <property type="evidence" value="ECO:0007669"/>
    <property type="project" value="InterPro"/>
</dbReference>
<evidence type="ECO:0000313" key="2">
    <source>
        <dbReference type="Proteomes" id="UP000077002"/>
    </source>
</evidence>
<evidence type="ECO:0000313" key="1">
    <source>
        <dbReference type="EMBL" id="OAG35637.1"/>
    </source>
</evidence>
<name>A0A177EUF6_9EURO</name>
<sequence>MTAYGVTGYIHRLDEDRVAKVAKTSSLDYHVGTPVSDDTEYINEVNRKTLENEVAIYRRLGHSAGALEAGWIPFVIDTLSYIHSRRVLVGDIALRNILVSDGQLKLANFGQSILITMSTDMDTVCGNDLTAGIDILHLGWVFFYSIAVWRVHPYYFFDREHDMRWPTP</sequence>
<dbReference type="GeneID" id="34605301"/>
<dbReference type="InterPro" id="IPR011009">
    <property type="entry name" value="Kinase-like_dom_sf"/>
</dbReference>
<dbReference type="SUPFAM" id="SSF56112">
    <property type="entry name" value="Protein kinase-like (PK-like)"/>
    <property type="match status" value="1"/>
</dbReference>
<dbReference type="Proteomes" id="UP000077002">
    <property type="component" value="Unassembled WGS sequence"/>
</dbReference>
<reference evidence="1 2" key="1">
    <citation type="submission" date="2016-03" db="EMBL/GenBank/DDBJ databases">
        <title>Draft genome sequence of the Fonsecaea monophora CBS 269.37.</title>
        <authorList>
            <person name="Bombassaro A."/>
            <person name="Vinicius W.A."/>
            <person name="De Hoog S."/>
            <person name="Sun J."/>
            <person name="Souza E.M."/>
            <person name="Raittz R.T."/>
            <person name="Costa F."/>
            <person name="Leao A.C."/>
            <person name="Tadra-Sfeir M.Z."/>
            <person name="Baura V."/>
            <person name="Balsanelli E."/>
            <person name="Pedrosa F.O."/>
            <person name="Moreno L.F."/>
            <person name="Steffens M.B."/>
            <person name="Xi L."/>
            <person name="Bocca A.L."/>
            <person name="Felipe M.S."/>
            <person name="Teixeira M."/>
            <person name="Telles Filho F.Q."/>
            <person name="Azevedo C.M."/>
            <person name="Gomes R."/>
            <person name="Vicente V.A."/>
        </authorList>
    </citation>
    <scope>NUCLEOTIDE SEQUENCE [LARGE SCALE GENOMIC DNA]</scope>
    <source>
        <strain evidence="1 2">CBS 269.37</strain>
    </source>
</reference>
<protein>
    <submittedName>
        <fullName evidence="1">Uncharacterized protein</fullName>
    </submittedName>
</protein>
<dbReference type="Gene3D" id="1.10.510.10">
    <property type="entry name" value="Transferase(Phosphotransferase) domain 1"/>
    <property type="match status" value="1"/>
</dbReference>
<organism evidence="1 2">
    <name type="scientific">Fonsecaea monophora</name>
    <dbReference type="NCBI Taxonomy" id="254056"/>
    <lineage>
        <taxon>Eukaryota</taxon>
        <taxon>Fungi</taxon>
        <taxon>Dikarya</taxon>
        <taxon>Ascomycota</taxon>
        <taxon>Pezizomycotina</taxon>
        <taxon>Eurotiomycetes</taxon>
        <taxon>Chaetothyriomycetidae</taxon>
        <taxon>Chaetothyriales</taxon>
        <taxon>Herpotrichiellaceae</taxon>
        <taxon>Fonsecaea</taxon>
    </lineage>
</organism>
<keyword evidence="2" id="KW-1185">Reference proteome</keyword>
<gene>
    <name evidence="1" type="ORF">AYO21_10177</name>
</gene>
<proteinExistence type="predicted"/>
<dbReference type="RefSeq" id="XP_022507589.1">
    <property type="nucleotide sequence ID" value="XM_022660100.1"/>
</dbReference>
<accession>A0A177EUF6</accession>
<dbReference type="OrthoDB" id="4156987at2759"/>